<gene>
    <name evidence="1" type="primary">TGD4_0</name>
    <name evidence="1" type="ORF">CFP56_033084</name>
</gene>
<dbReference type="GO" id="GO:1990052">
    <property type="term" value="P:ER to chloroplast lipid transport"/>
    <property type="evidence" value="ECO:0007669"/>
    <property type="project" value="InterPro"/>
</dbReference>
<dbReference type="EMBL" id="PKMF04000574">
    <property type="protein sequence ID" value="KAK7825512.1"/>
    <property type="molecule type" value="Genomic_DNA"/>
</dbReference>
<accession>A0AAW0JEX7</accession>
<keyword evidence="2" id="KW-1185">Reference proteome</keyword>
<dbReference type="PANTHER" id="PTHR34954:SF4">
    <property type="entry name" value="PROTEIN TRIGALACTOSYLDIACYLGLYCEROL 4, CHLOROPLASTIC"/>
    <property type="match status" value="1"/>
</dbReference>
<dbReference type="GO" id="GO:0034196">
    <property type="term" value="P:acylglycerol transport"/>
    <property type="evidence" value="ECO:0007669"/>
    <property type="project" value="InterPro"/>
</dbReference>
<protein>
    <submittedName>
        <fullName evidence="1">Protein trigalactosyldiacylglycerol 4</fullName>
    </submittedName>
</protein>
<dbReference type="AlphaFoldDB" id="A0AAW0JEX7"/>
<name>A0AAW0JEX7_QUESU</name>
<sequence>MHDNIGSPTQFHGDDHKTIHGPPATLCLGFSIKSAFSFKQNCDFWRSKAPKLKLVQPYDLFLSNPHISASGIINVALTAFVGDCSVRSQENSQESNGFSFQASGVKSAFLADLFASVSPGFMPAWISLLVQDLLQVLHK</sequence>
<evidence type="ECO:0000313" key="1">
    <source>
        <dbReference type="EMBL" id="KAK7825512.1"/>
    </source>
</evidence>
<organism evidence="1 2">
    <name type="scientific">Quercus suber</name>
    <name type="common">Cork oak</name>
    <dbReference type="NCBI Taxonomy" id="58331"/>
    <lineage>
        <taxon>Eukaryota</taxon>
        <taxon>Viridiplantae</taxon>
        <taxon>Streptophyta</taxon>
        <taxon>Embryophyta</taxon>
        <taxon>Tracheophyta</taxon>
        <taxon>Spermatophyta</taxon>
        <taxon>Magnoliopsida</taxon>
        <taxon>eudicotyledons</taxon>
        <taxon>Gunneridae</taxon>
        <taxon>Pentapetalae</taxon>
        <taxon>rosids</taxon>
        <taxon>fabids</taxon>
        <taxon>Fagales</taxon>
        <taxon>Fagaceae</taxon>
        <taxon>Quercus</taxon>
    </lineage>
</organism>
<reference evidence="1 2" key="1">
    <citation type="journal article" date="2018" name="Sci. Data">
        <title>The draft genome sequence of cork oak.</title>
        <authorList>
            <person name="Ramos A.M."/>
            <person name="Usie A."/>
            <person name="Barbosa P."/>
            <person name="Barros P.M."/>
            <person name="Capote T."/>
            <person name="Chaves I."/>
            <person name="Simoes F."/>
            <person name="Abreu I."/>
            <person name="Carrasquinho I."/>
            <person name="Faro C."/>
            <person name="Guimaraes J.B."/>
            <person name="Mendonca D."/>
            <person name="Nobrega F."/>
            <person name="Rodrigues L."/>
            <person name="Saibo N.J.M."/>
            <person name="Varela M.C."/>
            <person name="Egas C."/>
            <person name="Matos J."/>
            <person name="Miguel C.M."/>
            <person name="Oliveira M.M."/>
            <person name="Ricardo C.P."/>
            <person name="Goncalves S."/>
        </authorList>
    </citation>
    <scope>NUCLEOTIDE SEQUENCE [LARGE SCALE GENOMIC DNA]</scope>
    <source>
        <strain evidence="2">cv. HL8</strain>
    </source>
</reference>
<dbReference type="Proteomes" id="UP000237347">
    <property type="component" value="Unassembled WGS sequence"/>
</dbReference>
<evidence type="ECO:0000313" key="2">
    <source>
        <dbReference type="Proteomes" id="UP000237347"/>
    </source>
</evidence>
<dbReference type="GO" id="GO:0070300">
    <property type="term" value="F:phosphatidic acid binding"/>
    <property type="evidence" value="ECO:0007669"/>
    <property type="project" value="InterPro"/>
</dbReference>
<dbReference type="PANTHER" id="PTHR34954">
    <property type="entry name" value="EXPRESSED PROTEIN"/>
    <property type="match status" value="1"/>
</dbReference>
<dbReference type="GO" id="GO:0009941">
    <property type="term" value="C:chloroplast envelope"/>
    <property type="evidence" value="ECO:0007669"/>
    <property type="project" value="TreeGrafter"/>
</dbReference>
<comment type="caution">
    <text evidence="1">The sequence shown here is derived from an EMBL/GenBank/DDBJ whole genome shotgun (WGS) entry which is preliminary data.</text>
</comment>
<proteinExistence type="predicted"/>
<dbReference type="InterPro" id="IPR044160">
    <property type="entry name" value="TGD4-like"/>
</dbReference>